<name>A0A383BG55_9ZZZZ</name>
<evidence type="ECO:0008006" key="2">
    <source>
        <dbReference type="Google" id="ProtNLM"/>
    </source>
</evidence>
<sequence length="36" mass="3864">SEVSPCYDPTGITCVTVANLMFEMLCIIADSIAAKR</sequence>
<dbReference type="InterPro" id="IPR023696">
    <property type="entry name" value="Ureohydrolase_dom_sf"/>
</dbReference>
<proteinExistence type="predicted"/>
<feature type="non-terminal residue" evidence="1">
    <location>
        <position position="1"/>
    </location>
</feature>
<reference evidence="1" key="1">
    <citation type="submission" date="2018-05" db="EMBL/GenBank/DDBJ databases">
        <authorList>
            <person name="Lanie J.A."/>
            <person name="Ng W.-L."/>
            <person name="Kazmierczak K.M."/>
            <person name="Andrzejewski T.M."/>
            <person name="Davidsen T.M."/>
            <person name="Wayne K.J."/>
            <person name="Tettelin H."/>
            <person name="Glass J.I."/>
            <person name="Rusch D."/>
            <person name="Podicherti R."/>
            <person name="Tsui H.-C.T."/>
            <person name="Winkler M.E."/>
        </authorList>
    </citation>
    <scope>NUCLEOTIDE SEQUENCE</scope>
</reference>
<dbReference type="SUPFAM" id="SSF52768">
    <property type="entry name" value="Arginase/deacetylase"/>
    <property type="match status" value="1"/>
</dbReference>
<dbReference type="AlphaFoldDB" id="A0A383BG55"/>
<accession>A0A383BG55</accession>
<dbReference type="EMBL" id="UINC01200292">
    <property type="protein sequence ID" value="SVE19107.1"/>
    <property type="molecule type" value="Genomic_DNA"/>
</dbReference>
<organism evidence="1">
    <name type="scientific">marine metagenome</name>
    <dbReference type="NCBI Taxonomy" id="408172"/>
    <lineage>
        <taxon>unclassified sequences</taxon>
        <taxon>metagenomes</taxon>
        <taxon>ecological metagenomes</taxon>
    </lineage>
</organism>
<evidence type="ECO:0000313" key="1">
    <source>
        <dbReference type="EMBL" id="SVE19107.1"/>
    </source>
</evidence>
<gene>
    <name evidence="1" type="ORF">METZ01_LOCUS471961</name>
</gene>
<protein>
    <recommendedName>
        <fullName evidence="2">Agmatinase</fullName>
    </recommendedName>
</protein>